<feature type="compositionally biased region" description="Acidic residues" evidence="1">
    <location>
        <begin position="192"/>
        <end position="207"/>
    </location>
</feature>
<dbReference type="AlphaFoldDB" id="A0A0D3CW51"/>
<dbReference type="Gramene" id="Bo6g082170.1">
    <property type="protein sequence ID" value="Bo6g082170.1"/>
    <property type="gene ID" value="Bo6g082170"/>
</dbReference>
<dbReference type="HOGENOM" id="CLU_1327993_0_0_1"/>
<feature type="region of interest" description="Disordered" evidence="1">
    <location>
        <begin position="174"/>
        <end position="207"/>
    </location>
</feature>
<evidence type="ECO:0000313" key="2">
    <source>
        <dbReference type="EnsemblPlants" id="Bo6g082170.1"/>
    </source>
</evidence>
<evidence type="ECO:0000313" key="3">
    <source>
        <dbReference type="Proteomes" id="UP000032141"/>
    </source>
</evidence>
<dbReference type="EnsemblPlants" id="Bo6g082170.1">
    <property type="protein sequence ID" value="Bo6g082170.1"/>
    <property type="gene ID" value="Bo6g082170"/>
</dbReference>
<name>A0A0D3CW51_BRAOL</name>
<keyword evidence="3" id="KW-1185">Reference proteome</keyword>
<evidence type="ECO:0000256" key="1">
    <source>
        <dbReference type="SAM" id="MobiDB-lite"/>
    </source>
</evidence>
<accession>A0A0D3CW51</accession>
<proteinExistence type="predicted"/>
<reference evidence="2 3" key="1">
    <citation type="journal article" date="2014" name="Genome Biol.">
        <title>Transcriptome and methylome profiling reveals relics of genome dominance in the mesopolyploid Brassica oleracea.</title>
        <authorList>
            <person name="Parkin I.A."/>
            <person name="Koh C."/>
            <person name="Tang H."/>
            <person name="Robinson S.J."/>
            <person name="Kagale S."/>
            <person name="Clarke W.E."/>
            <person name="Town C.D."/>
            <person name="Nixon J."/>
            <person name="Krishnakumar V."/>
            <person name="Bidwell S.L."/>
            <person name="Denoeud F."/>
            <person name="Belcram H."/>
            <person name="Links M.G."/>
            <person name="Just J."/>
            <person name="Clarke C."/>
            <person name="Bender T."/>
            <person name="Huebert T."/>
            <person name="Mason A.S."/>
            <person name="Pires J.C."/>
            <person name="Barker G."/>
            <person name="Moore J."/>
            <person name="Walley P.G."/>
            <person name="Manoli S."/>
            <person name="Batley J."/>
            <person name="Edwards D."/>
            <person name="Nelson M.N."/>
            <person name="Wang X."/>
            <person name="Paterson A.H."/>
            <person name="King G."/>
            <person name="Bancroft I."/>
            <person name="Chalhoub B."/>
            <person name="Sharpe A.G."/>
        </authorList>
    </citation>
    <scope>NUCLEOTIDE SEQUENCE</scope>
    <source>
        <strain evidence="2 3">cv. TO1000</strain>
    </source>
</reference>
<dbReference type="eggNOG" id="KOG2855">
    <property type="taxonomic scope" value="Eukaryota"/>
</dbReference>
<organism evidence="2 3">
    <name type="scientific">Brassica oleracea var. oleracea</name>
    <dbReference type="NCBI Taxonomy" id="109376"/>
    <lineage>
        <taxon>Eukaryota</taxon>
        <taxon>Viridiplantae</taxon>
        <taxon>Streptophyta</taxon>
        <taxon>Embryophyta</taxon>
        <taxon>Tracheophyta</taxon>
        <taxon>Spermatophyta</taxon>
        <taxon>Magnoliopsida</taxon>
        <taxon>eudicotyledons</taxon>
        <taxon>Gunneridae</taxon>
        <taxon>Pentapetalae</taxon>
        <taxon>rosids</taxon>
        <taxon>malvids</taxon>
        <taxon>Brassicales</taxon>
        <taxon>Brassicaceae</taxon>
        <taxon>Brassiceae</taxon>
        <taxon>Brassica</taxon>
    </lineage>
</organism>
<dbReference type="Proteomes" id="UP000032141">
    <property type="component" value="Chromosome C6"/>
</dbReference>
<sequence>MAATKIRLPGLPGSLLTKSPSHDRSERFGFSDLEDFLDDLPCKSAHIAAAKTAKDVGAILSYDPPNLRIPLCPCADNTRDEVFRIWDTADIIKEYIKAMISSVRRKGGPYTNQGDDLSHGKRLEEVIWRLLQILKELLLSCARSTPLNRLDSDDNSVVSTDVLHVETLVNQNGQTKNLEDVKEEEAGLRSDADDENNDYELTDEESN</sequence>
<dbReference type="STRING" id="109376.A0A0D3CW51"/>
<protein>
    <submittedName>
        <fullName evidence="2">Uncharacterized protein</fullName>
    </submittedName>
</protein>
<reference evidence="2" key="2">
    <citation type="submission" date="2015-03" db="UniProtKB">
        <authorList>
            <consortium name="EnsemblPlants"/>
        </authorList>
    </citation>
    <scope>IDENTIFICATION</scope>
</reference>
<feature type="compositionally biased region" description="Basic and acidic residues" evidence="1">
    <location>
        <begin position="177"/>
        <end position="191"/>
    </location>
</feature>